<evidence type="ECO:0000256" key="9">
    <source>
        <dbReference type="PROSITE-ProRule" id="PRU00649"/>
    </source>
</evidence>
<dbReference type="GO" id="GO:0016592">
    <property type="term" value="C:mediator complex"/>
    <property type="evidence" value="ECO:0007669"/>
    <property type="project" value="InterPro"/>
</dbReference>
<dbReference type="GO" id="GO:0010628">
    <property type="term" value="P:positive regulation of gene expression"/>
    <property type="evidence" value="ECO:0007669"/>
    <property type="project" value="TreeGrafter"/>
</dbReference>
<dbReference type="GO" id="GO:0006357">
    <property type="term" value="P:regulation of transcription by RNA polymerase II"/>
    <property type="evidence" value="ECO:0007669"/>
    <property type="project" value="InterPro"/>
</dbReference>
<comment type="similarity">
    <text evidence="2">Belongs to the Mediator complex subunit 26 family.</text>
</comment>
<proteinExistence type="inferred from homology"/>
<dbReference type="AlphaFoldDB" id="A0A0C2MT95"/>
<evidence type="ECO:0000313" key="11">
    <source>
        <dbReference type="EMBL" id="KII64932.1"/>
    </source>
</evidence>
<gene>
    <name evidence="11" type="ORF">RF11_06145</name>
</gene>
<evidence type="ECO:0000313" key="12">
    <source>
        <dbReference type="Proteomes" id="UP000031668"/>
    </source>
</evidence>
<dbReference type="Pfam" id="PF08711">
    <property type="entry name" value="Med26"/>
    <property type="match status" value="1"/>
</dbReference>
<keyword evidence="11" id="KW-0251">Elongation factor</keyword>
<dbReference type="InterPro" id="IPR003617">
    <property type="entry name" value="TFIIS/CRSP70_N_sub"/>
</dbReference>
<feature type="domain" description="TFIIS N-terminal" evidence="10">
    <location>
        <begin position="29"/>
        <end position="103"/>
    </location>
</feature>
<accession>A0A0C2MT95</accession>
<evidence type="ECO:0000256" key="5">
    <source>
        <dbReference type="ARBA" id="ARBA00023159"/>
    </source>
</evidence>
<keyword evidence="11" id="KW-0648">Protein biosynthesis</keyword>
<evidence type="ECO:0000256" key="8">
    <source>
        <dbReference type="ARBA" id="ARBA00031968"/>
    </source>
</evidence>
<keyword evidence="12" id="KW-1185">Reference proteome</keyword>
<evidence type="ECO:0000256" key="6">
    <source>
        <dbReference type="ARBA" id="ARBA00023163"/>
    </source>
</evidence>
<dbReference type="CDD" id="cd00183">
    <property type="entry name" value="TFIIS_I"/>
    <property type="match status" value="1"/>
</dbReference>
<comment type="caution">
    <text evidence="11">The sequence shown here is derived from an EMBL/GenBank/DDBJ whole genome shotgun (WGS) entry which is preliminary data.</text>
</comment>
<evidence type="ECO:0000259" key="10">
    <source>
        <dbReference type="PROSITE" id="PS51319"/>
    </source>
</evidence>
<dbReference type="InterPro" id="IPR035441">
    <property type="entry name" value="TFIIS/LEDGF_dom_sf"/>
</dbReference>
<dbReference type="GO" id="GO:0003746">
    <property type="term" value="F:translation elongation factor activity"/>
    <property type="evidence" value="ECO:0007669"/>
    <property type="project" value="UniProtKB-KW"/>
</dbReference>
<organism evidence="11 12">
    <name type="scientific">Thelohanellus kitauei</name>
    <name type="common">Myxosporean</name>
    <dbReference type="NCBI Taxonomy" id="669202"/>
    <lineage>
        <taxon>Eukaryota</taxon>
        <taxon>Metazoa</taxon>
        <taxon>Cnidaria</taxon>
        <taxon>Myxozoa</taxon>
        <taxon>Myxosporea</taxon>
        <taxon>Bivalvulida</taxon>
        <taxon>Platysporina</taxon>
        <taxon>Myxobolidae</taxon>
        <taxon>Thelohanellus</taxon>
    </lineage>
</organism>
<evidence type="ECO:0000256" key="7">
    <source>
        <dbReference type="ARBA" id="ARBA00023242"/>
    </source>
</evidence>
<dbReference type="GO" id="GO:0003712">
    <property type="term" value="F:transcription coregulator activity"/>
    <property type="evidence" value="ECO:0007669"/>
    <property type="project" value="TreeGrafter"/>
</dbReference>
<name>A0A0C2MT95_THEKT</name>
<evidence type="ECO:0000256" key="4">
    <source>
        <dbReference type="ARBA" id="ARBA00023015"/>
    </source>
</evidence>
<keyword evidence="5" id="KW-0010">Activator</keyword>
<keyword evidence="7 9" id="KW-0539">Nucleus</keyword>
<dbReference type="OrthoDB" id="44867at2759"/>
<evidence type="ECO:0000256" key="2">
    <source>
        <dbReference type="ARBA" id="ARBA00009681"/>
    </source>
</evidence>
<dbReference type="PROSITE" id="PS51319">
    <property type="entry name" value="TFIIS_N"/>
    <property type="match status" value="1"/>
</dbReference>
<comment type="subcellular location">
    <subcellularLocation>
        <location evidence="1 9">Nucleus</location>
    </subcellularLocation>
</comment>
<protein>
    <recommendedName>
        <fullName evidence="3">Mediator of RNA polymerase II transcription subunit 26</fullName>
    </recommendedName>
    <alternativeName>
        <fullName evidence="8">Mediator complex subunit 26</fullName>
    </alternativeName>
</protein>
<dbReference type="Proteomes" id="UP000031668">
    <property type="component" value="Unassembled WGS sequence"/>
</dbReference>
<dbReference type="InterPro" id="IPR017923">
    <property type="entry name" value="TFIIS_N"/>
</dbReference>
<dbReference type="GO" id="GO:0070847">
    <property type="term" value="C:core mediator complex"/>
    <property type="evidence" value="ECO:0007669"/>
    <property type="project" value="TreeGrafter"/>
</dbReference>
<keyword evidence="6" id="KW-0804">Transcription</keyword>
<keyword evidence="4" id="KW-0805">Transcription regulation</keyword>
<evidence type="ECO:0000256" key="3">
    <source>
        <dbReference type="ARBA" id="ARBA00019686"/>
    </source>
</evidence>
<dbReference type="InterPro" id="IPR042376">
    <property type="entry name" value="MED26"/>
</dbReference>
<dbReference type="SUPFAM" id="SSF47676">
    <property type="entry name" value="Conserved domain common to transcription factors TFIIS, elongin A, CRSP70"/>
    <property type="match status" value="1"/>
</dbReference>
<dbReference type="Gene3D" id="1.20.930.10">
    <property type="entry name" value="Conserved domain common to transcription factors TFIIS, elongin A, CRSP70"/>
    <property type="match status" value="1"/>
</dbReference>
<dbReference type="PANTHER" id="PTHR15201">
    <property type="entry name" value="CRSP70"/>
    <property type="match status" value="1"/>
</dbReference>
<dbReference type="SMART" id="SM00509">
    <property type="entry name" value="TFS2N"/>
    <property type="match status" value="1"/>
</dbReference>
<reference evidence="11 12" key="1">
    <citation type="journal article" date="2014" name="Genome Biol. Evol.">
        <title>The genome of the myxosporean Thelohanellus kitauei shows adaptations to nutrient acquisition within its fish host.</title>
        <authorList>
            <person name="Yang Y."/>
            <person name="Xiong J."/>
            <person name="Zhou Z."/>
            <person name="Huo F."/>
            <person name="Miao W."/>
            <person name="Ran C."/>
            <person name="Liu Y."/>
            <person name="Zhang J."/>
            <person name="Feng J."/>
            <person name="Wang M."/>
            <person name="Wang M."/>
            <person name="Wang L."/>
            <person name="Yao B."/>
        </authorList>
    </citation>
    <scope>NUCLEOTIDE SEQUENCE [LARGE SCALE GENOMIC DNA]</scope>
    <source>
        <strain evidence="11">Wuqing</strain>
    </source>
</reference>
<dbReference type="PANTHER" id="PTHR15201:SF1">
    <property type="entry name" value="MEDIATOR OF RNA POLYMERASE II TRANSCRIPTION SUBUNIT 26"/>
    <property type="match status" value="1"/>
</dbReference>
<sequence length="224" mass="25830">MSFNNLIWKGMTSEDIGSLMLSNLQSISDALSELLKVDPNASNDARVLELLKKLSEIEMTPKDLKESRLAKIINGLRKQTTNVEIVAESRSLIKRWRDMVLQKDASFDINKESLVESQNSLESAIVAPDQSNDRSNFAFNCIKQYLNIHDLSDYGIPAVEEPLTDIDLEEFLERDAKRFTDNLPEDLDERWNQLQKPTRRNDGSLAMPFISLDEIDLRRHRFRF</sequence>
<evidence type="ECO:0000256" key="1">
    <source>
        <dbReference type="ARBA" id="ARBA00004123"/>
    </source>
</evidence>
<dbReference type="EMBL" id="JWZT01004066">
    <property type="protein sequence ID" value="KII64932.1"/>
    <property type="molecule type" value="Genomic_DNA"/>
</dbReference>